<dbReference type="PROSITE" id="PS50297">
    <property type="entry name" value="ANK_REP_REGION"/>
    <property type="match status" value="1"/>
</dbReference>
<feature type="domain" description="PGG" evidence="9">
    <location>
        <begin position="318"/>
        <end position="427"/>
    </location>
</feature>
<dbReference type="SUPFAM" id="SSF48403">
    <property type="entry name" value="Ankyrin repeat"/>
    <property type="match status" value="1"/>
</dbReference>
<name>A0ABD2YPU8_9GENT</name>
<evidence type="ECO:0000256" key="3">
    <source>
        <dbReference type="ARBA" id="ARBA00022737"/>
    </source>
</evidence>
<evidence type="ECO:0000256" key="8">
    <source>
        <dbReference type="SAM" id="Phobius"/>
    </source>
</evidence>
<dbReference type="EMBL" id="JBJUIK010000012">
    <property type="protein sequence ID" value="KAL3509397.1"/>
    <property type="molecule type" value="Genomic_DNA"/>
</dbReference>
<dbReference type="InterPro" id="IPR026961">
    <property type="entry name" value="PGG_dom"/>
</dbReference>
<feature type="transmembrane region" description="Helical" evidence="8">
    <location>
        <begin position="327"/>
        <end position="349"/>
    </location>
</feature>
<dbReference type="AlphaFoldDB" id="A0ABD2YPU8"/>
<comment type="caution">
    <text evidence="10">The sequence shown here is derived from an EMBL/GenBank/DDBJ whole genome shotgun (WGS) entry which is preliminary data.</text>
</comment>
<feature type="transmembrane region" description="Helical" evidence="8">
    <location>
        <begin position="467"/>
        <end position="484"/>
    </location>
</feature>
<keyword evidence="3" id="KW-0677">Repeat</keyword>
<evidence type="ECO:0000259" key="9">
    <source>
        <dbReference type="Pfam" id="PF13962"/>
    </source>
</evidence>
<evidence type="ECO:0000256" key="1">
    <source>
        <dbReference type="ARBA" id="ARBA00004141"/>
    </source>
</evidence>
<evidence type="ECO:0000256" key="6">
    <source>
        <dbReference type="ARBA" id="ARBA00023136"/>
    </source>
</evidence>
<keyword evidence="5 7" id="KW-0040">ANK repeat</keyword>
<accession>A0ABD2YPU8</accession>
<keyword evidence="2 8" id="KW-0812">Transmembrane</keyword>
<evidence type="ECO:0000256" key="5">
    <source>
        <dbReference type="ARBA" id="ARBA00023043"/>
    </source>
</evidence>
<proteinExistence type="predicted"/>
<feature type="transmembrane region" description="Helical" evidence="8">
    <location>
        <begin position="434"/>
        <end position="455"/>
    </location>
</feature>
<dbReference type="PANTHER" id="PTHR24186:SF46">
    <property type="entry name" value="PROTEIN ACCELERATED CELL DEATH 6-LIKE"/>
    <property type="match status" value="1"/>
</dbReference>
<feature type="transmembrane region" description="Helical" evidence="8">
    <location>
        <begin position="405"/>
        <end position="428"/>
    </location>
</feature>
<feature type="repeat" description="ANK" evidence="7">
    <location>
        <begin position="191"/>
        <end position="213"/>
    </location>
</feature>
<dbReference type="GO" id="GO:0016020">
    <property type="term" value="C:membrane"/>
    <property type="evidence" value="ECO:0007669"/>
    <property type="project" value="UniProtKB-SubCell"/>
</dbReference>
<gene>
    <name evidence="10" type="ORF">ACH5RR_028798</name>
</gene>
<reference evidence="10 11" key="1">
    <citation type="submission" date="2024-11" db="EMBL/GenBank/DDBJ databases">
        <title>A near-complete genome assembly of Cinchona calisaya.</title>
        <authorList>
            <person name="Lian D.C."/>
            <person name="Zhao X.W."/>
            <person name="Wei L."/>
        </authorList>
    </citation>
    <scope>NUCLEOTIDE SEQUENCE [LARGE SCALE GENOMIC DNA]</scope>
    <source>
        <tissue evidence="10">Nenye</tissue>
    </source>
</reference>
<evidence type="ECO:0000313" key="11">
    <source>
        <dbReference type="Proteomes" id="UP001630127"/>
    </source>
</evidence>
<dbReference type="SMART" id="SM00248">
    <property type="entry name" value="ANK"/>
    <property type="match status" value="4"/>
</dbReference>
<protein>
    <recommendedName>
        <fullName evidence="9">PGG domain-containing protein</fullName>
    </recommendedName>
</protein>
<evidence type="ECO:0000313" key="10">
    <source>
        <dbReference type="EMBL" id="KAL3509397.1"/>
    </source>
</evidence>
<evidence type="ECO:0000256" key="2">
    <source>
        <dbReference type="ARBA" id="ARBA00022692"/>
    </source>
</evidence>
<comment type="subcellular location">
    <subcellularLocation>
        <location evidence="1">Membrane</location>
        <topology evidence="1">Multi-pass membrane protein</topology>
    </subcellularLocation>
</comment>
<dbReference type="PANTHER" id="PTHR24186">
    <property type="entry name" value="PROTEIN PHOSPHATASE 1 REGULATORY SUBUNIT"/>
    <property type="match status" value="1"/>
</dbReference>
<keyword evidence="4 8" id="KW-1133">Transmembrane helix</keyword>
<evidence type="ECO:0000256" key="4">
    <source>
        <dbReference type="ARBA" id="ARBA00022989"/>
    </source>
</evidence>
<dbReference type="Pfam" id="PF13962">
    <property type="entry name" value="PGG"/>
    <property type="match status" value="1"/>
</dbReference>
<keyword evidence="11" id="KW-1185">Reference proteome</keyword>
<keyword evidence="6 8" id="KW-0472">Membrane</keyword>
<dbReference type="InterPro" id="IPR036770">
    <property type="entry name" value="Ankyrin_rpt-contain_sf"/>
</dbReference>
<evidence type="ECO:0000256" key="7">
    <source>
        <dbReference type="PROSITE-ProRule" id="PRU00023"/>
    </source>
</evidence>
<dbReference type="Gene3D" id="1.25.40.20">
    <property type="entry name" value="Ankyrin repeat-containing domain"/>
    <property type="match status" value="1"/>
</dbReference>
<dbReference type="Proteomes" id="UP001630127">
    <property type="component" value="Unassembled WGS sequence"/>
</dbReference>
<dbReference type="PROSITE" id="PS50088">
    <property type="entry name" value="ANK_REPEAT"/>
    <property type="match status" value="1"/>
</dbReference>
<sequence length="490" mass="54785">MGMIDVKIDIERGPWWKDRNRRIQRLRSKSAPPDSAPDPSSEISSVISNVNQRTDSGIQAEDNDGKITIMDLTLYWAAKQSGVDDFIGVLEQVVTEKGLLLSDVFNQLMLQKAPEFIHLSDEEGRFPLHYAASLGYLKEVRFTLDQFALGAIEKDKNGLLPIHWASIKGHVAVIKELLLHCPEPRELLDQNGRSILHFAAKSGKPEVVSYILKDKQFELLINMKDKQGNTPLHSAAMHWHPKIVNALTWDSRVNLALENDEGMTALDAAECYMENGSLFQQRLTWTALRAGGVPRALCSKIRNVERQISMPTETMNSQNYKDRVNTLLLVSTLVATITFAAVFTMPGGYNNSDPDEGMATMLKENKFHLFIFCDTMAMYSSIIVAVSLIWAQLGDLRLVLVALKLALPLLGIALAMMSLAFMAGVSLVVSKLKWLDNAILIMGVIFLVVLVALFFPPCFPISSNNSLLRYIFYYPFCVLIYVTNADPETD</sequence>
<organism evidence="10 11">
    <name type="scientific">Cinchona calisaya</name>
    <dbReference type="NCBI Taxonomy" id="153742"/>
    <lineage>
        <taxon>Eukaryota</taxon>
        <taxon>Viridiplantae</taxon>
        <taxon>Streptophyta</taxon>
        <taxon>Embryophyta</taxon>
        <taxon>Tracheophyta</taxon>
        <taxon>Spermatophyta</taxon>
        <taxon>Magnoliopsida</taxon>
        <taxon>eudicotyledons</taxon>
        <taxon>Gunneridae</taxon>
        <taxon>Pentapetalae</taxon>
        <taxon>asterids</taxon>
        <taxon>lamiids</taxon>
        <taxon>Gentianales</taxon>
        <taxon>Rubiaceae</taxon>
        <taxon>Cinchonoideae</taxon>
        <taxon>Cinchoneae</taxon>
        <taxon>Cinchona</taxon>
    </lineage>
</organism>
<feature type="transmembrane region" description="Helical" evidence="8">
    <location>
        <begin position="369"/>
        <end position="393"/>
    </location>
</feature>
<dbReference type="InterPro" id="IPR002110">
    <property type="entry name" value="Ankyrin_rpt"/>
</dbReference>
<dbReference type="Pfam" id="PF12796">
    <property type="entry name" value="Ank_2"/>
    <property type="match status" value="1"/>
</dbReference>